<dbReference type="OrthoDB" id="5192872at2"/>
<accession>A0A543A982</accession>
<keyword evidence="2" id="KW-0012">Acyltransferase</keyword>
<feature type="domain" description="N-acetyltransferase" evidence="4">
    <location>
        <begin position="6"/>
        <end position="159"/>
    </location>
</feature>
<keyword evidence="6" id="KW-1185">Reference proteome</keyword>
<proteinExistence type="predicted"/>
<dbReference type="InterPro" id="IPR050832">
    <property type="entry name" value="Bact_Acetyltransf"/>
</dbReference>
<evidence type="ECO:0000259" key="4">
    <source>
        <dbReference type="PROSITE" id="PS51186"/>
    </source>
</evidence>
<sequence length="197" mass="21195">MSRVPVTVREADVTDARFLLGVWQDALRMADEHEQLGDLETIIRRAQGSPDEQLLVADSDGQAVGAVFMRATTFGPLNLEPTVQVFAPHVSPGFRRRGVGRILMDAAVTFAEERGVRTIAAAASSAGREGNRFLARLGLGSQAVMRAAPTAVVRSRLATLGRALPHHARSQRGPKQSSAVGELLAARRSQRRSHTVA</sequence>
<evidence type="ECO:0000313" key="6">
    <source>
        <dbReference type="Proteomes" id="UP000320209"/>
    </source>
</evidence>
<dbReference type="CDD" id="cd04301">
    <property type="entry name" value="NAT_SF"/>
    <property type="match status" value="1"/>
</dbReference>
<dbReference type="AlphaFoldDB" id="A0A543A982"/>
<reference evidence="5 6" key="1">
    <citation type="submission" date="2019-06" db="EMBL/GenBank/DDBJ databases">
        <title>Sequencing the genomes of 1000 actinobacteria strains.</title>
        <authorList>
            <person name="Klenk H.-P."/>
        </authorList>
    </citation>
    <scope>NUCLEOTIDE SEQUENCE [LARGE SCALE GENOMIC DNA]</scope>
    <source>
        <strain evidence="5 6">DSM 25218</strain>
    </source>
</reference>
<dbReference type="PROSITE" id="PS51186">
    <property type="entry name" value="GNAT"/>
    <property type="match status" value="1"/>
</dbReference>
<comment type="caution">
    <text evidence="5">The sequence shown here is derived from an EMBL/GenBank/DDBJ whole genome shotgun (WGS) entry which is preliminary data.</text>
</comment>
<dbReference type="EMBL" id="VFOV01000001">
    <property type="protein sequence ID" value="TQL69174.1"/>
    <property type="molecule type" value="Genomic_DNA"/>
</dbReference>
<feature type="region of interest" description="Disordered" evidence="3">
    <location>
        <begin position="165"/>
        <end position="197"/>
    </location>
</feature>
<name>A0A543A982_9ACTN</name>
<dbReference type="SUPFAM" id="SSF55729">
    <property type="entry name" value="Acyl-CoA N-acyltransferases (Nat)"/>
    <property type="match status" value="1"/>
</dbReference>
<organism evidence="5 6">
    <name type="scientific">Nocardioides albertanoniae</name>
    <dbReference type="NCBI Taxonomy" id="1175486"/>
    <lineage>
        <taxon>Bacteria</taxon>
        <taxon>Bacillati</taxon>
        <taxon>Actinomycetota</taxon>
        <taxon>Actinomycetes</taxon>
        <taxon>Propionibacteriales</taxon>
        <taxon>Nocardioidaceae</taxon>
        <taxon>Nocardioides</taxon>
    </lineage>
</organism>
<keyword evidence="1 5" id="KW-0808">Transferase</keyword>
<protein>
    <submittedName>
        <fullName evidence="5">Acetyltransferase (GNAT) family protein</fullName>
    </submittedName>
</protein>
<feature type="compositionally biased region" description="Basic residues" evidence="3">
    <location>
        <begin position="188"/>
        <end position="197"/>
    </location>
</feature>
<dbReference type="PANTHER" id="PTHR43877">
    <property type="entry name" value="AMINOALKYLPHOSPHONATE N-ACETYLTRANSFERASE-RELATED-RELATED"/>
    <property type="match status" value="1"/>
</dbReference>
<dbReference type="InterPro" id="IPR000182">
    <property type="entry name" value="GNAT_dom"/>
</dbReference>
<evidence type="ECO:0000313" key="5">
    <source>
        <dbReference type="EMBL" id="TQL69174.1"/>
    </source>
</evidence>
<dbReference type="Proteomes" id="UP000320209">
    <property type="component" value="Unassembled WGS sequence"/>
</dbReference>
<gene>
    <name evidence="5" type="ORF">FB381_3076</name>
</gene>
<evidence type="ECO:0000256" key="3">
    <source>
        <dbReference type="SAM" id="MobiDB-lite"/>
    </source>
</evidence>
<dbReference type="InterPro" id="IPR016181">
    <property type="entry name" value="Acyl_CoA_acyltransferase"/>
</dbReference>
<dbReference type="GO" id="GO:0016747">
    <property type="term" value="F:acyltransferase activity, transferring groups other than amino-acyl groups"/>
    <property type="evidence" value="ECO:0007669"/>
    <property type="project" value="InterPro"/>
</dbReference>
<dbReference type="Gene3D" id="3.40.630.30">
    <property type="match status" value="1"/>
</dbReference>
<dbReference type="RefSeq" id="WP_141781075.1">
    <property type="nucleotide sequence ID" value="NZ_VFOV01000001.1"/>
</dbReference>
<dbReference type="PANTHER" id="PTHR43877:SF1">
    <property type="entry name" value="ACETYLTRANSFERASE"/>
    <property type="match status" value="1"/>
</dbReference>
<evidence type="ECO:0000256" key="1">
    <source>
        <dbReference type="ARBA" id="ARBA00022679"/>
    </source>
</evidence>
<evidence type="ECO:0000256" key="2">
    <source>
        <dbReference type="ARBA" id="ARBA00023315"/>
    </source>
</evidence>
<dbReference type="Pfam" id="PF00583">
    <property type="entry name" value="Acetyltransf_1"/>
    <property type="match status" value="1"/>
</dbReference>